<evidence type="ECO:0000259" key="2">
    <source>
        <dbReference type="Pfam" id="PF13946"/>
    </source>
</evidence>
<comment type="caution">
    <text evidence="3">The sequence shown here is derived from an EMBL/GenBank/DDBJ whole genome shotgun (WGS) entry which is preliminary data.</text>
</comment>
<dbReference type="InterPro" id="IPR025282">
    <property type="entry name" value="DUF4214"/>
</dbReference>
<evidence type="ECO:0000313" key="4">
    <source>
        <dbReference type="Proteomes" id="UP001206126"/>
    </source>
</evidence>
<feature type="domain" description="DUF4214" evidence="2">
    <location>
        <begin position="790"/>
        <end position="859"/>
    </location>
</feature>
<dbReference type="InterPro" id="IPR038255">
    <property type="entry name" value="PBS_linker_sf"/>
</dbReference>
<dbReference type="EMBL" id="JANUHB010000002">
    <property type="protein sequence ID" value="MCS0808474.1"/>
    <property type="molecule type" value="Genomic_DNA"/>
</dbReference>
<feature type="compositionally biased region" description="Gly residues" evidence="1">
    <location>
        <begin position="620"/>
        <end position="664"/>
    </location>
</feature>
<accession>A0ABT2DC99</accession>
<gene>
    <name evidence="3" type="ORF">NX774_11140</name>
</gene>
<reference evidence="3 4" key="1">
    <citation type="submission" date="2022-08" db="EMBL/GenBank/DDBJ databases">
        <title>Reclassification of Massilia species as members of the genera Telluria, Duganella, Pseudoduganella, Mokoshia gen. nov. and Zemynaea gen. nov. using orthogonal and non-orthogonal genome-based approaches.</title>
        <authorList>
            <person name="Bowman J.P."/>
        </authorList>
    </citation>
    <scope>NUCLEOTIDE SEQUENCE [LARGE SCALE GENOMIC DNA]</scope>
    <source>
        <strain evidence="3 4">JCM 31605</strain>
    </source>
</reference>
<sequence>MTTPSTSIYVRSGWTSYTWTYNSASIGASAISAVAFSFDSSTGPQLDRGLFQYSVDGGRSWTTYAMQSDTDGVYVPAAGTLWRFVDQTPGDDGTAEAFVMHWKMADGSIVSSNAGVVPDSQPVGITYEHNYVFTSQQAGDAVAALHPIDTGAPDGGRWVIQDQSQAGLFGVTTDPNTGAAELVIANPGAMPEAGGALSVTMHYYDRYQIDPSGNPYPNTGVTDTFVFTVMQGTTQALPAFGADLTLGAASGAQASPAIAALPGGGFVTAWQGSGNAIWAQVRDASGAASAGPFAVSATADSAAEAQPAVAALADGRFVVAYTVQQDGASSVAYRIVEANGSVGQQLAAGAPGDASMPAVTALADGSFVLGWRSGGQVHLLHESALGSPIGAQQVAGVLGTAYSPSVTALHNGDYVVAWGEIGDGNVYAALGSSPGTAIQVAGDGAAASISTAAPLPHVAALAGGGFVVAWDSYRNDPLGISVSDIFFQRYDNAGHALGQLEQANAQGGSGRFDASVAALPDGGFVIGWQAQGGDGDANGVFGRRFGADGAPVDAQEFQVNQLSVGDQASPALAVLGNGGVATAWVDTQDGGSTIEARVLAGSGGTSTGSGGSVTPAPGTTTGGGSTGSGGGDTAGSGSGSSGGSTGSGSTGSGSGGSGTGGGGSVTVPAPAPELVTGTGAANVFTSTGGSHAIDGGAGLDTVVYQTSHAGITVTAGANGFTVSGNGIQDALVNVERLQFSDASLALDINGTAGQAYRLYQATFDRAPDLGGLGYWIKMLDNGASLNQVSQEFVSSLEFASRYGANASDSQFVQALYQNVLHRPAEQGGYDFWMASLQQYGATRAEVLAHFSESLENQAQVIGSIQDGILFTPWG</sequence>
<keyword evidence="4" id="KW-1185">Reference proteome</keyword>
<dbReference type="Pfam" id="PF13946">
    <property type="entry name" value="DUF4214"/>
    <property type="match status" value="1"/>
</dbReference>
<feature type="compositionally biased region" description="Gly residues" evidence="1">
    <location>
        <begin position="601"/>
        <end position="611"/>
    </location>
</feature>
<name>A0ABT2DC99_9BURK</name>
<evidence type="ECO:0000256" key="1">
    <source>
        <dbReference type="SAM" id="MobiDB-lite"/>
    </source>
</evidence>
<dbReference type="Gene3D" id="1.10.3130.20">
    <property type="entry name" value="Phycobilisome linker domain"/>
    <property type="match status" value="1"/>
</dbReference>
<dbReference type="RefSeq" id="WP_258822243.1">
    <property type="nucleotide sequence ID" value="NZ_JANUHB010000002.1"/>
</dbReference>
<feature type="region of interest" description="Disordered" evidence="1">
    <location>
        <begin position="599"/>
        <end position="673"/>
    </location>
</feature>
<protein>
    <submittedName>
        <fullName evidence="3">DUF4214 domain-containing protein</fullName>
    </submittedName>
</protein>
<dbReference type="Proteomes" id="UP001206126">
    <property type="component" value="Unassembled WGS sequence"/>
</dbReference>
<organism evidence="3 4">
    <name type="scientific">Massilia agilis</name>
    <dbReference type="NCBI Taxonomy" id="1811226"/>
    <lineage>
        <taxon>Bacteria</taxon>
        <taxon>Pseudomonadati</taxon>
        <taxon>Pseudomonadota</taxon>
        <taxon>Betaproteobacteria</taxon>
        <taxon>Burkholderiales</taxon>
        <taxon>Oxalobacteraceae</taxon>
        <taxon>Telluria group</taxon>
        <taxon>Massilia</taxon>
    </lineage>
</organism>
<proteinExistence type="predicted"/>
<evidence type="ECO:0000313" key="3">
    <source>
        <dbReference type="EMBL" id="MCS0808474.1"/>
    </source>
</evidence>